<dbReference type="Proteomes" id="UP000626109">
    <property type="component" value="Unassembled WGS sequence"/>
</dbReference>
<name>A0A813HRR0_POLGL</name>
<dbReference type="AlphaFoldDB" id="A0A813HRR0"/>
<comment type="caution">
    <text evidence="4">The sequence shown here is derived from an EMBL/GenBank/DDBJ whole genome shotgun (WGS) entry which is preliminary data.</text>
</comment>
<dbReference type="Pfam" id="PF13202">
    <property type="entry name" value="EF-hand_5"/>
    <property type="match status" value="1"/>
</dbReference>
<dbReference type="EMBL" id="CAJNNW010001691">
    <property type="protein sequence ID" value="CAE8640431.1"/>
    <property type="molecule type" value="Genomic_DNA"/>
</dbReference>
<sequence length="216" mass="23039">MHGPGICAIASSAASPRGLKAQSMASASSRAARCRSAGTQGADGRLRRPKLGLNVAVVLAAAGTLALVLQEAFTAPGASRAATSRPVRARSVAGSARHGPTARRAEASFDPFGWKGALKDTVEGLMDGMQGDDPPSKFEEAMIVEIFQKFDLDKDGVLDLEEFNTLQVTTEGPEAVYDLDQLKQLLEAVDSDHPEPEKGMPFAVYRRLYAEGRLRR</sequence>
<dbReference type="GO" id="GO:0005509">
    <property type="term" value="F:calcium ion binding"/>
    <property type="evidence" value="ECO:0007669"/>
    <property type="project" value="InterPro"/>
</dbReference>
<dbReference type="InterPro" id="IPR011992">
    <property type="entry name" value="EF-hand-dom_pair"/>
</dbReference>
<evidence type="ECO:0000259" key="3">
    <source>
        <dbReference type="PROSITE" id="PS50222"/>
    </source>
</evidence>
<protein>
    <recommendedName>
        <fullName evidence="3">EF-hand domain-containing protein</fullName>
    </recommendedName>
</protein>
<dbReference type="InterPro" id="IPR018247">
    <property type="entry name" value="EF_Hand_1_Ca_BS"/>
</dbReference>
<dbReference type="InterPro" id="IPR002048">
    <property type="entry name" value="EF_hand_dom"/>
</dbReference>
<dbReference type="PROSITE" id="PS00018">
    <property type="entry name" value="EF_HAND_1"/>
    <property type="match status" value="1"/>
</dbReference>
<evidence type="ECO:0000313" key="5">
    <source>
        <dbReference type="Proteomes" id="UP000626109"/>
    </source>
</evidence>
<evidence type="ECO:0000256" key="1">
    <source>
        <dbReference type="ARBA" id="ARBA00022837"/>
    </source>
</evidence>
<dbReference type="SUPFAM" id="SSF47473">
    <property type="entry name" value="EF-hand"/>
    <property type="match status" value="1"/>
</dbReference>
<gene>
    <name evidence="4" type="ORF">PGLA2088_LOCUS2115</name>
</gene>
<proteinExistence type="predicted"/>
<keyword evidence="1" id="KW-0106">Calcium</keyword>
<feature type="region of interest" description="Disordered" evidence="2">
    <location>
        <begin position="79"/>
        <end position="105"/>
    </location>
</feature>
<evidence type="ECO:0000313" key="4">
    <source>
        <dbReference type="EMBL" id="CAE8640431.1"/>
    </source>
</evidence>
<feature type="non-terminal residue" evidence="4">
    <location>
        <position position="216"/>
    </location>
</feature>
<evidence type="ECO:0000256" key="2">
    <source>
        <dbReference type="SAM" id="MobiDB-lite"/>
    </source>
</evidence>
<organism evidence="4 5">
    <name type="scientific">Polarella glacialis</name>
    <name type="common">Dinoflagellate</name>
    <dbReference type="NCBI Taxonomy" id="89957"/>
    <lineage>
        <taxon>Eukaryota</taxon>
        <taxon>Sar</taxon>
        <taxon>Alveolata</taxon>
        <taxon>Dinophyceae</taxon>
        <taxon>Suessiales</taxon>
        <taxon>Suessiaceae</taxon>
        <taxon>Polarella</taxon>
    </lineage>
</organism>
<reference evidence="4" key="1">
    <citation type="submission" date="2021-02" db="EMBL/GenBank/DDBJ databases">
        <authorList>
            <person name="Dougan E. K."/>
            <person name="Rhodes N."/>
            <person name="Thang M."/>
            <person name="Chan C."/>
        </authorList>
    </citation>
    <scope>NUCLEOTIDE SEQUENCE</scope>
</reference>
<dbReference type="Gene3D" id="1.10.238.10">
    <property type="entry name" value="EF-hand"/>
    <property type="match status" value="1"/>
</dbReference>
<accession>A0A813HRR0</accession>
<feature type="domain" description="EF-hand" evidence="3">
    <location>
        <begin position="138"/>
        <end position="173"/>
    </location>
</feature>
<dbReference type="PROSITE" id="PS50222">
    <property type="entry name" value="EF_HAND_2"/>
    <property type="match status" value="1"/>
</dbReference>